<dbReference type="AlphaFoldDB" id="A0A0D0BJB1"/>
<protein>
    <recommendedName>
        <fullName evidence="1">Insertion element IS150 protein InsJ-like helix-turn-helix domain-containing protein</fullName>
    </recommendedName>
</protein>
<reference evidence="3" key="2">
    <citation type="submission" date="2015-01" db="EMBL/GenBank/DDBJ databases">
        <title>Evolutionary Origins and Diversification of the Mycorrhizal Mutualists.</title>
        <authorList>
            <consortium name="DOE Joint Genome Institute"/>
            <consortium name="Mycorrhizal Genomics Consortium"/>
            <person name="Kohler A."/>
            <person name="Kuo A."/>
            <person name="Nagy L.G."/>
            <person name="Floudas D."/>
            <person name="Copeland A."/>
            <person name="Barry K.W."/>
            <person name="Cichocki N."/>
            <person name="Veneault-Fourrey C."/>
            <person name="LaButti K."/>
            <person name="Lindquist E.A."/>
            <person name="Lipzen A."/>
            <person name="Lundell T."/>
            <person name="Morin E."/>
            <person name="Murat C."/>
            <person name="Riley R."/>
            <person name="Ohm R."/>
            <person name="Sun H."/>
            <person name="Tunlid A."/>
            <person name="Henrissat B."/>
            <person name="Grigoriev I.V."/>
            <person name="Hibbett D.S."/>
            <person name="Martin F."/>
        </authorList>
    </citation>
    <scope>NUCLEOTIDE SEQUENCE [LARGE SCALE GENOMIC DNA]</scope>
    <source>
        <strain evidence="3">UH-Slu-Lm8-n1</strain>
    </source>
</reference>
<dbReference type="OrthoDB" id="2266637at2759"/>
<dbReference type="InterPro" id="IPR009057">
    <property type="entry name" value="Homeodomain-like_sf"/>
</dbReference>
<dbReference type="PANTHER" id="PTHR46564">
    <property type="entry name" value="TRANSPOSASE"/>
    <property type="match status" value="1"/>
</dbReference>
<dbReference type="Pfam" id="PF13518">
    <property type="entry name" value="HTH_28"/>
    <property type="match status" value="1"/>
</dbReference>
<reference evidence="2 3" key="1">
    <citation type="submission" date="2014-04" db="EMBL/GenBank/DDBJ databases">
        <authorList>
            <consortium name="DOE Joint Genome Institute"/>
            <person name="Kuo A."/>
            <person name="Ruytinx J."/>
            <person name="Rineau F."/>
            <person name="Colpaert J."/>
            <person name="Kohler A."/>
            <person name="Nagy L.G."/>
            <person name="Floudas D."/>
            <person name="Copeland A."/>
            <person name="Barry K.W."/>
            <person name="Cichocki N."/>
            <person name="Veneault-Fourrey C."/>
            <person name="LaButti K."/>
            <person name="Lindquist E.A."/>
            <person name="Lipzen A."/>
            <person name="Lundell T."/>
            <person name="Morin E."/>
            <person name="Murat C."/>
            <person name="Sun H."/>
            <person name="Tunlid A."/>
            <person name="Henrissat B."/>
            <person name="Grigoriev I.V."/>
            <person name="Hibbett D.S."/>
            <person name="Martin F."/>
            <person name="Nordberg H.P."/>
            <person name="Cantor M.N."/>
            <person name="Hua S.X."/>
        </authorList>
    </citation>
    <scope>NUCLEOTIDE SEQUENCE [LARGE SCALE GENOMIC DNA]</scope>
    <source>
        <strain evidence="2 3">UH-Slu-Lm8-n1</strain>
    </source>
</reference>
<dbReference type="PANTHER" id="PTHR46564:SF1">
    <property type="entry name" value="TRANSPOSASE"/>
    <property type="match status" value="1"/>
</dbReference>
<organism evidence="2 3">
    <name type="scientific">Suillus luteus UH-Slu-Lm8-n1</name>
    <dbReference type="NCBI Taxonomy" id="930992"/>
    <lineage>
        <taxon>Eukaryota</taxon>
        <taxon>Fungi</taxon>
        <taxon>Dikarya</taxon>
        <taxon>Basidiomycota</taxon>
        <taxon>Agaricomycotina</taxon>
        <taxon>Agaricomycetes</taxon>
        <taxon>Agaricomycetidae</taxon>
        <taxon>Boletales</taxon>
        <taxon>Suillineae</taxon>
        <taxon>Suillaceae</taxon>
        <taxon>Suillus</taxon>
    </lineage>
</organism>
<keyword evidence="3" id="KW-1185">Reference proteome</keyword>
<name>A0A0D0BJB1_9AGAM</name>
<accession>A0A0D0BJB1</accession>
<feature type="domain" description="Insertion element IS150 protein InsJ-like helix-turn-helix" evidence="1">
    <location>
        <begin position="29"/>
        <end position="69"/>
    </location>
</feature>
<sequence>MLVGAKTAFICHSDTTVTMVNRRISNDIKECAIRLWDNGWELGDITEALGISGRSCYRWRRIFEEFGTVARPPSPLTGRTRTITCALLTAIEDIFAVDSDLFLDEVCTWLAAEHDIIVSTSTLSRNLNEAGLTRKILRKLASERDEARREEFRASLRNDFIGDGSEFIVIDETSKNDRTYARHYGRAPRGHRAQLTDVFVRGGKSSGSLSVLSSMGAAAILPGTLIVSFL</sequence>
<evidence type="ECO:0000259" key="1">
    <source>
        <dbReference type="Pfam" id="PF13518"/>
    </source>
</evidence>
<gene>
    <name evidence="2" type="ORF">CY34DRAFT_803917</name>
</gene>
<dbReference type="SUPFAM" id="SSF46689">
    <property type="entry name" value="Homeodomain-like"/>
    <property type="match status" value="1"/>
</dbReference>
<dbReference type="Proteomes" id="UP000054485">
    <property type="component" value="Unassembled WGS sequence"/>
</dbReference>
<dbReference type="STRING" id="930992.A0A0D0BJB1"/>
<proteinExistence type="predicted"/>
<evidence type="ECO:0000313" key="2">
    <source>
        <dbReference type="EMBL" id="KIK43338.1"/>
    </source>
</evidence>
<evidence type="ECO:0000313" key="3">
    <source>
        <dbReference type="Proteomes" id="UP000054485"/>
    </source>
</evidence>
<dbReference type="InterPro" id="IPR055247">
    <property type="entry name" value="InsJ-like_HTH"/>
</dbReference>
<dbReference type="InParanoid" id="A0A0D0BJB1"/>
<dbReference type="EMBL" id="KN835215">
    <property type="protein sequence ID" value="KIK43338.1"/>
    <property type="molecule type" value="Genomic_DNA"/>
</dbReference>
<dbReference type="HOGENOM" id="CLU_056788_1_6_1"/>